<keyword evidence="1" id="KW-0472">Membrane</keyword>
<sequence length="186" mass="19698">MAGDVSYIHTDADLPPVAVVDRSPITLKHKVFLAVVAVIGAVAWAILALVRGETVNAVWLVVAAGCTYVIAFRFYARLIEARIVAPRDDHATPPSSCTTVWITCRPIGGYCSATISPPSPGPGRWSVPCWPPRWAICPARCGLCWARCSAAACTTIWCCGSPLGAEAVPSGRWFATSSALPPVQPP</sequence>
<keyword evidence="1" id="KW-0812">Transmembrane</keyword>
<dbReference type="EMBL" id="MVBM01000001">
    <property type="protein sequence ID" value="OOK82602.1"/>
    <property type="molecule type" value="Genomic_DNA"/>
</dbReference>
<keyword evidence="1" id="KW-1133">Transmembrane helix</keyword>
<dbReference type="Proteomes" id="UP000188532">
    <property type="component" value="Unassembled WGS sequence"/>
</dbReference>
<evidence type="ECO:0000313" key="4">
    <source>
        <dbReference type="EMBL" id="OOK83897.1"/>
    </source>
</evidence>
<feature type="transmembrane region" description="Helical" evidence="1">
    <location>
        <begin position="56"/>
        <end position="76"/>
    </location>
</feature>
<name>A0A1V3XU30_MYCKA</name>
<dbReference type="InterPro" id="IPR003706">
    <property type="entry name" value="CstA_N"/>
</dbReference>
<comment type="caution">
    <text evidence="3">The sequence shown here is derived from an EMBL/GenBank/DDBJ whole genome shotgun (WGS) entry which is preliminary data.</text>
</comment>
<gene>
    <name evidence="3" type="primary">cstA</name>
    <name evidence="4" type="ORF">BZL29_0912</name>
    <name evidence="3" type="ORF">BZL30_0993</name>
</gene>
<evidence type="ECO:0000259" key="2">
    <source>
        <dbReference type="Pfam" id="PF02554"/>
    </source>
</evidence>
<dbReference type="EMBL" id="MVBN01000001">
    <property type="protein sequence ID" value="OOK83897.1"/>
    <property type="molecule type" value="Genomic_DNA"/>
</dbReference>
<organism evidence="3 6">
    <name type="scientific">Mycobacterium kansasii</name>
    <dbReference type="NCBI Taxonomy" id="1768"/>
    <lineage>
        <taxon>Bacteria</taxon>
        <taxon>Bacillati</taxon>
        <taxon>Actinomycetota</taxon>
        <taxon>Actinomycetes</taxon>
        <taxon>Mycobacteriales</taxon>
        <taxon>Mycobacteriaceae</taxon>
        <taxon>Mycobacterium</taxon>
    </lineage>
</organism>
<dbReference type="GO" id="GO:0009267">
    <property type="term" value="P:cellular response to starvation"/>
    <property type="evidence" value="ECO:0007669"/>
    <property type="project" value="InterPro"/>
</dbReference>
<evidence type="ECO:0000313" key="5">
    <source>
        <dbReference type="Proteomes" id="UP000188532"/>
    </source>
</evidence>
<proteinExistence type="predicted"/>
<dbReference type="Proteomes" id="UP000189229">
    <property type="component" value="Unassembled WGS sequence"/>
</dbReference>
<dbReference type="GO" id="GO:0016020">
    <property type="term" value="C:membrane"/>
    <property type="evidence" value="ECO:0007669"/>
    <property type="project" value="InterPro"/>
</dbReference>
<reference evidence="5 6" key="1">
    <citation type="submission" date="2017-02" db="EMBL/GenBank/DDBJ databases">
        <title>Complete genome sequences of Mycobacterium kansasii strains isolated from rhesus macaques.</title>
        <authorList>
            <person name="Panda A."/>
            <person name="Nagaraj S."/>
            <person name="Zhao X."/>
            <person name="Tettelin H."/>
            <person name="Detolla L.J."/>
        </authorList>
    </citation>
    <scope>NUCLEOTIDE SEQUENCE [LARGE SCALE GENOMIC DNA]</scope>
    <source>
        <strain evidence="4 5">11-3469</strain>
        <strain evidence="3 6">11-3813</strain>
    </source>
</reference>
<dbReference type="Pfam" id="PF02554">
    <property type="entry name" value="CstA"/>
    <property type="match status" value="1"/>
</dbReference>
<feature type="domain" description="CstA N-terminal" evidence="2">
    <location>
        <begin position="56"/>
        <end position="95"/>
    </location>
</feature>
<feature type="transmembrane region" description="Helical" evidence="1">
    <location>
        <begin position="31"/>
        <end position="50"/>
    </location>
</feature>
<evidence type="ECO:0000313" key="3">
    <source>
        <dbReference type="EMBL" id="OOK82602.1"/>
    </source>
</evidence>
<evidence type="ECO:0000256" key="1">
    <source>
        <dbReference type="SAM" id="Phobius"/>
    </source>
</evidence>
<evidence type="ECO:0000313" key="6">
    <source>
        <dbReference type="Proteomes" id="UP000189229"/>
    </source>
</evidence>
<accession>A0A1V3XU30</accession>
<protein>
    <submittedName>
        <fullName evidence="3">Carbon starvation, CstA domain protein</fullName>
    </submittedName>
</protein>
<dbReference type="AlphaFoldDB" id="A0A1V3XU30"/>